<dbReference type="Pfam" id="PF10198">
    <property type="entry name" value="Ada3"/>
    <property type="match status" value="1"/>
</dbReference>
<name>T1KYR8_TETUR</name>
<comment type="similarity">
    <text evidence="2">Belongs to the NGG1 family.</text>
</comment>
<keyword evidence="5" id="KW-0539">Nucleus</keyword>
<dbReference type="HOGENOM" id="CLU_038515_0_0_1"/>
<dbReference type="PANTHER" id="PTHR13556">
    <property type="entry name" value="TRANSCRIPTIONAL ADAPTER 3-RELATED"/>
    <property type="match status" value="1"/>
</dbReference>
<feature type="compositionally biased region" description="Basic and acidic residues" evidence="6">
    <location>
        <begin position="257"/>
        <end position="268"/>
    </location>
</feature>
<evidence type="ECO:0008006" key="9">
    <source>
        <dbReference type="Google" id="ProtNLM"/>
    </source>
</evidence>
<dbReference type="GO" id="GO:0005634">
    <property type="term" value="C:nucleus"/>
    <property type="evidence" value="ECO:0007669"/>
    <property type="project" value="UniProtKB-SubCell"/>
</dbReference>
<evidence type="ECO:0000256" key="6">
    <source>
        <dbReference type="SAM" id="MobiDB-lite"/>
    </source>
</evidence>
<comment type="subcellular location">
    <subcellularLocation>
        <location evidence="1">Nucleus</location>
    </subcellularLocation>
</comment>
<dbReference type="STRING" id="32264.T1KYR8"/>
<keyword evidence="3" id="KW-0805">Transcription regulation</keyword>
<reference evidence="7" key="2">
    <citation type="submission" date="2015-06" db="UniProtKB">
        <authorList>
            <consortium name="EnsemblMetazoa"/>
        </authorList>
    </citation>
    <scope>IDENTIFICATION</scope>
</reference>
<feature type="region of interest" description="Disordered" evidence="6">
    <location>
        <begin position="89"/>
        <end position="166"/>
    </location>
</feature>
<dbReference type="AlphaFoldDB" id="T1KYR8"/>
<feature type="compositionally biased region" description="Low complexity" evidence="6">
    <location>
        <begin position="126"/>
        <end position="137"/>
    </location>
</feature>
<dbReference type="GO" id="GO:0000124">
    <property type="term" value="C:SAGA complex"/>
    <property type="evidence" value="ECO:0007669"/>
    <property type="project" value="TreeGrafter"/>
</dbReference>
<keyword evidence="8" id="KW-1185">Reference proteome</keyword>
<dbReference type="InterPro" id="IPR019340">
    <property type="entry name" value="Histone_AcTrfase_su3"/>
</dbReference>
<gene>
    <name evidence="7" type="primary">107368629</name>
</gene>
<dbReference type="GO" id="GO:0006357">
    <property type="term" value="P:regulation of transcription by RNA polymerase II"/>
    <property type="evidence" value="ECO:0007669"/>
    <property type="project" value="TreeGrafter"/>
</dbReference>
<keyword evidence="4" id="KW-0804">Transcription</keyword>
<evidence type="ECO:0000256" key="5">
    <source>
        <dbReference type="ARBA" id="ARBA00023242"/>
    </source>
</evidence>
<evidence type="ECO:0000256" key="2">
    <source>
        <dbReference type="ARBA" id="ARBA00005330"/>
    </source>
</evidence>
<dbReference type="OrthoDB" id="1232at2759"/>
<evidence type="ECO:0000313" key="8">
    <source>
        <dbReference type="Proteomes" id="UP000015104"/>
    </source>
</evidence>
<feature type="compositionally biased region" description="Basic and acidic residues" evidence="6">
    <location>
        <begin position="221"/>
        <end position="233"/>
    </location>
</feature>
<feature type="region of interest" description="Disordered" evidence="6">
    <location>
        <begin position="221"/>
        <end position="268"/>
    </location>
</feature>
<dbReference type="EnsemblMetazoa" id="tetur27g01650.1">
    <property type="protein sequence ID" value="tetur27g01650.1"/>
    <property type="gene ID" value="tetur27g01650"/>
</dbReference>
<evidence type="ECO:0000256" key="4">
    <source>
        <dbReference type="ARBA" id="ARBA00023163"/>
    </source>
</evidence>
<evidence type="ECO:0000256" key="1">
    <source>
        <dbReference type="ARBA" id="ARBA00004123"/>
    </source>
</evidence>
<accession>T1KYR8</accession>
<feature type="compositionally biased region" description="Polar residues" evidence="6">
    <location>
        <begin position="100"/>
        <end position="110"/>
    </location>
</feature>
<evidence type="ECO:0000256" key="3">
    <source>
        <dbReference type="ARBA" id="ARBA00023015"/>
    </source>
</evidence>
<dbReference type="eggNOG" id="KOG4191">
    <property type="taxonomic scope" value="Eukaryota"/>
</dbReference>
<organism evidence="7 8">
    <name type="scientific">Tetranychus urticae</name>
    <name type="common">Two-spotted spider mite</name>
    <dbReference type="NCBI Taxonomy" id="32264"/>
    <lineage>
        <taxon>Eukaryota</taxon>
        <taxon>Metazoa</taxon>
        <taxon>Ecdysozoa</taxon>
        <taxon>Arthropoda</taxon>
        <taxon>Chelicerata</taxon>
        <taxon>Arachnida</taxon>
        <taxon>Acari</taxon>
        <taxon>Acariformes</taxon>
        <taxon>Trombidiformes</taxon>
        <taxon>Prostigmata</taxon>
        <taxon>Eleutherengona</taxon>
        <taxon>Raphignathae</taxon>
        <taxon>Tetranychoidea</taxon>
        <taxon>Tetranychidae</taxon>
        <taxon>Tetranychus</taxon>
    </lineage>
</organism>
<dbReference type="GO" id="GO:0003713">
    <property type="term" value="F:transcription coactivator activity"/>
    <property type="evidence" value="ECO:0007669"/>
    <property type="project" value="TreeGrafter"/>
</dbReference>
<dbReference type="PANTHER" id="PTHR13556:SF2">
    <property type="entry name" value="TRANSCRIPTIONAL ADAPTER 3"/>
    <property type="match status" value="1"/>
</dbReference>
<reference evidence="8" key="1">
    <citation type="submission" date="2011-08" db="EMBL/GenBank/DDBJ databases">
        <authorList>
            <person name="Rombauts S."/>
        </authorList>
    </citation>
    <scope>NUCLEOTIDE SEQUENCE</scope>
    <source>
        <strain evidence="8">London</strain>
    </source>
</reference>
<dbReference type="Proteomes" id="UP000015104">
    <property type="component" value="Unassembled WGS sequence"/>
</dbReference>
<sequence>MKGKGKKERDSEDECPLLFIDFKSIDFKDCPRLSSILNRKDEKNIGLKDLDCLQLELESLLTSVISRKNQLENEMESLVNWHDAKTKDKKLNVKSEASGKRSNQLDASTSKKFKESHSTNHSAPHGSNNNSGKSQGSIRSKSKDVKTQDVPDSFNDPLAIASNSTPIRNDLPEKFWKFVEPYCAPVKPEDIKYLEEILKQCEVDDDLLKIPTIGKNNHTSCKLDDSWESKTDSSKSNTALEKKKGLSPYNSATPGEKCSKKTKDSRNDSDKCCFGILTQRLVSCLIEENLSRGEGLDTDLELNEKISNASNINLLKSLNFGNTNGLEKRLKKELEEQGLLDPEDGEIADGLDEESDEILAEMIKCQNELKIISAKNQATIKYLLEMAKKDVTKQEWETKLKAADTEVMEAYKKILSAKQKKRIPTKKEKEAATKALKDREAILKEIDSIK</sequence>
<evidence type="ECO:0000313" key="7">
    <source>
        <dbReference type="EnsemblMetazoa" id="tetur27g01650.1"/>
    </source>
</evidence>
<dbReference type="EMBL" id="CAEY01000716">
    <property type="status" value="NOT_ANNOTATED_CDS"/>
    <property type="molecule type" value="Genomic_DNA"/>
</dbReference>
<protein>
    <recommendedName>
        <fullName evidence="9">Transcriptional adapter 3</fullName>
    </recommendedName>
</protein>
<proteinExistence type="inferred from homology"/>
<feature type="compositionally biased region" description="Basic and acidic residues" evidence="6">
    <location>
        <begin position="89"/>
        <end position="99"/>
    </location>
</feature>